<evidence type="ECO:0000313" key="3">
    <source>
        <dbReference type="Proteomes" id="UP000807353"/>
    </source>
</evidence>
<dbReference type="GO" id="GO:0005975">
    <property type="term" value="P:carbohydrate metabolic process"/>
    <property type="evidence" value="ECO:0007669"/>
    <property type="project" value="InterPro"/>
</dbReference>
<protein>
    <submittedName>
        <fullName evidence="2">Uncharacterized protein</fullName>
    </submittedName>
</protein>
<organism evidence="2 3">
    <name type="scientific">Collybia nuda</name>
    <dbReference type="NCBI Taxonomy" id="64659"/>
    <lineage>
        <taxon>Eukaryota</taxon>
        <taxon>Fungi</taxon>
        <taxon>Dikarya</taxon>
        <taxon>Basidiomycota</taxon>
        <taxon>Agaricomycotina</taxon>
        <taxon>Agaricomycetes</taxon>
        <taxon>Agaricomycetidae</taxon>
        <taxon>Agaricales</taxon>
        <taxon>Tricholomatineae</taxon>
        <taxon>Clitocybaceae</taxon>
        <taxon>Collybia</taxon>
    </lineage>
</organism>
<comment type="caution">
    <text evidence="2">The sequence shown here is derived from an EMBL/GenBank/DDBJ whole genome shotgun (WGS) entry which is preliminary data.</text>
</comment>
<keyword evidence="3" id="KW-1185">Reference proteome</keyword>
<name>A0A9P5Y5A3_9AGAR</name>
<sequence length="150" mass="16484">MLWKCPPAVIAPYIPQMLATVQWLVGCQDSAGNWPTKAPSFLNRDGENELVHPPAPPNSVPGEYLQWSAHLAHLTTTHASLVARGEMGVPDRPLSLYEGLAGMCCAWALVLWRISRQSPDRPEIEHEDGEDKVLRGGMPGYDDLECDVGL</sequence>
<dbReference type="EMBL" id="MU150282">
    <property type="protein sequence ID" value="KAF9461551.1"/>
    <property type="molecule type" value="Genomic_DNA"/>
</dbReference>
<dbReference type="Gene3D" id="1.50.10.10">
    <property type="match status" value="1"/>
</dbReference>
<gene>
    <name evidence="2" type="ORF">BDZ94DRAFT_1263373</name>
</gene>
<accession>A0A9P5Y5A3</accession>
<reference evidence="2" key="1">
    <citation type="submission" date="2020-11" db="EMBL/GenBank/DDBJ databases">
        <authorList>
            <consortium name="DOE Joint Genome Institute"/>
            <person name="Ahrendt S."/>
            <person name="Riley R."/>
            <person name="Andreopoulos W."/>
            <person name="Labutti K."/>
            <person name="Pangilinan J."/>
            <person name="Ruiz-Duenas F.J."/>
            <person name="Barrasa J.M."/>
            <person name="Sanchez-Garcia M."/>
            <person name="Camarero S."/>
            <person name="Miyauchi S."/>
            <person name="Serrano A."/>
            <person name="Linde D."/>
            <person name="Babiker R."/>
            <person name="Drula E."/>
            <person name="Ayuso-Fernandez I."/>
            <person name="Pacheco R."/>
            <person name="Padilla G."/>
            <person name="Ferreira P."/>
            <person name="Barriuso J."/>
            <person name="Kellner H."/>
            <person name="Castanera R."/>
            <person name="Alfaro M."/>
            <person name="Ramirez L."/>
            <person name="Pisabarro A.G."/>
            <person name="Kuo A."/>
            <person name="Tritt A."/>
            <person name="Lipzen A."/>
            <person name="He G."/>
            <person name="Yan M."/>
            <person name="Ng V."/>
            <person name="Cullen D."/>
            <person name="Martin F."/>
            <person name="Rosso M.-N."/>
            <person name="Henrissat B."/>
            <person name="Hibbett D."/>
            <person name="Martinez A.T."/>
            <person name="Grigoriev I.V."/>
        </authorList>
    </citation>
    <scope>NUCLEOTIDE SEQUENCE</scope>
    <source>
        <strain evidence="2">CBS 247.69</strain>
    </source>
</reference>
<evidence type="ECO:0000313" key="2">
    <source>
        <dbReference type="EMBL" id="KAF9461551.1"/>
    </source>
</evidence>
<feature type="region of interest" description="Disordered" evidence="1">
    <location>
        <begin position="120"/>
        <end position="140"/>
    </location>
</feature>
<evidence type="ECO:0000256" key="1">
    <source>
        <dbReference type="SAM" id="MobiDB-lite"/>
    </source>
</evidence>
<dbReference type="OrthoDB" id="10257263at2759"/>
<dbReference type="PROSITE" id="PS51257">
    <property type="entry name" value="PROKAR_LIPOPROTEIN"/>
    <property type="match status" value="1"/>
</dbReference>
<dbReference type="AlphaFoldDB" id="A0A9P5Y5A3"/>
<feature type="compositionally biased region" description="Basic and acidic residues" evidence="1">
    <location>
        <begin position="120"/>
        <end position="134"/>
    </location>
</feature>
<dbReference type="InterPro" id="IPR012341">
    <property type="entry name" value="6hp_glycosidase-like_sf"/>
</dbReference>
<proteinExistence type="predicted"/>
<dbReference type="Proteomes" id="UP000807353">
    <property type="component" value="Unassembled WGS sequence"/>
</dbReference>